<dbReference type="Proteomes" id="UP000440713">
    <property type="component" value="Unassembled WGS sequence"/>
</dbReference>
<dbReference type="RefSeq" id="WP_154537844.1">
    <property type="nucleotide sequence ID" value="NZ_JAXFLG010000073.1"/>
</dbReference>
<protein>
    <recommendedName>
        <fullName evidence="3">YbbR domain-containing protein</fullName>
    </recommendedName>
</protein>
<reference evidence="1 2" key="1">
    <citation type="submission" date="2019-08" db="EMBL/GenBank/DDBJ databases">
        <title>In-depth cultivation of the pig gut microbiome towards novel bacterial diversity and tailored functional studies.</title>
        <authorList>
            <person name="Wylensek D."/>
            <person name="Hitch T.C.A."/>
            <person name="Clavel T."/>
        </authorList>
    </citation>
    <scope>NUCLEOTIDE SEQUENCE [LARGE SCALE GENOMIC DNA]</scope>
    <source>
        <strain evidence="1 2">WCA-SAB-591-4A-A</strain>
    </source>
</reference>
<organism evidence="1 2">
    <name type="scientific">Peptostreptococcus porci</name>
    <dbReference type="NCBI Taxonomy" id="2652282"/>
    <lineage>
        <taxon>Bacteria</taxon>
        <taxon>Bacillati</taxon>
        <taxon>Bacillota</taxon>
        <taxon>Clostridia</taxon>
        <taxon>Peptostreptococcales</taxon>
        <taxon>Peptostreptococcaceae</taxon>
        <taxon>Peptostreptococcus</taxon>
    </lineage>
</organism>
<gene>
    <name evidence="1" type="ORF">FYJ71_05670</name>
</gene>
<dbReference type="EMBL" id="VUNE01000002">
    <property type="protein sequence ID" value="MST62464.1"/>
    <property type="molecule type" value="Genomic_DNA"/>
</dbReference>
<evidence type="ECO:0000313" key="2">
    <source>
        <dbReference type="Proteomes" id="UP000440713"/>
    </source>
</evidence>
<accession>A0A6N7XGF1</accession>
<comment type="caution">
    <text evidence="1">The sequence shown here is derived from an EMBL/GenBank/DDBJ whole genome shotgun (WGS) entry which is preliminary data.</text>
</comment>
<dbReference type="PANTHER" id="PTHR37804">
    <property type="entry name" value="CDAA REGULATORY PROTEIN CDAR"/>
    <property type="match status" value="1"/>
</dbReference>
<dbReference type="Gene3D" id="2.170.120.40">
    <property type="entry name" value="YbbR-like domain"/>
    <property type="match status" value="1"/>
</dbReference>
<dbReference type="InterPro" id="IPR053154">
    <property type="entry name" value="c-di-AMP_regulator"/>
</dbReference>
<dbReference type="AlphaFoldDB" id="A0A6N7XGF1"/>
<dbReference type="Gene3D" id="2.170.120.30">
    <property type="match status" value="1"/>
</dbReference>
<evidence type="ECO:0008006" key="3">
    <source>
        <dbReference type="Google" id="ProtNLM"/>
    </source>
</evidence>
<dbReference type="PANTHER" id="PTHR37804:SF1">
    <property type="entry name" value="CDAA REGULATORY PROTEIN CDAR"/>
    <property type="match status" value="1"/>
</dbReference>
<evidence type="ECO:0000313" key="1">
    <source>
        <dbReference type="EMBL" id="MST62464.1"/>
    </source>
</evidence>
<keyword evidence="2" id="KW-1185">Reference proteome</keyword>
<proteinExistence type="predicted"/>
<name>A0A6N7XGF1_9FIRM</name>
<sequence length="304" mass="33806">MKKNILSKNNLRTKIISVLAAVILWMYVIAVVDPEDKKVIENIPITITNSSDLERQGFVIYPVEDLKTDITVEGKLSEIQKLNKNNVDIYADIVNPVEGKNIITLRTNISNRVSRELKDASFAINLEKAITKKVDVKIEVPLSEKNEISEVIPEENEVEISGPSELVNSVSYVGGVIPKEKLSVENNSTVNFALVAYTSGGAPVNVKISNKKIKVKIMQTMSKEVPVRVKYSGDKYLLPNLSTNPDKVVILGNNETLKNIDEIITEEIKDDIVDNNDSKLIKLSVPNNIKIKGDISQVELIKNE</sequence>